<keyword evidence="2" id="KW-0472">Membrane</keyword>
<feature type="compositionally biased region" description="Low complexity" evidence="1">
    <location>
        <begin position="140"/>
        <end position="150"/>
    </location>
</feature>
<feature type="region of interest" description="Disordered" evidence="1">
    <location>
        <begin position="113"/>
        <end position="152"/>
    </location>
</feature>
<evidence type="ECO:0000256" key="1">
    <source>
        <dbReference type="SAM" id="MobiDB-lite"/>
    </source>
</evidence>
<protein>
    <submittedName>
        <fullName evidence="3">Serine/threonine protein kinase</fullName>
    </submittedName>
</protein>
<dbReference type="RefSeq" id="WP_052546443.1">
    <property type="nucleotide sequence ID" value="NZ_JMCC02000006.1"/>
</dbReference>
<feature type="compositionally biased region" description="Gly residues" evidence="1">
    <location>
        <begin position="126"/>
        <end position="139"/>
    </location>
</feature>
<keyword evidence="2" id="KW-0812">Transmembrane</keyword>
<dbReference type="GO" id="GO:0004674">
    <property type="term" value="F:protein serine/threonine kinase activity"/>
    <property type="evidence" value="ECO:0007669"/>
    <property type="project" value="UniProtKB-KW"/>
</dbReference>
<reference evidence="3 4" key="1">
    <citation type="submission" date="2014-12" db="EMBL/GenBank/DDBJ databases">
        <title>Genome assembly of Enhygromyxa salina DSM 15201.</title>
        <authorList>
            <person name="Sharma G."/>
            <person name="Subramanian S."/>
        </authorList>
    </citation>
    <scope>NUCLEOTIDE SEQUENCE [LARGE SCALE GENOMIC DNA]</scope>
    <source>
        <strain evidence="3 4">DSM 15201</strain>
    </source>
</reference>
<feature type="transmembrane region" description="Helical" evidence="2">
    <location>
        <begin position="31"/>
        <end position="53"/>
    </location>
</feature>
<keyword evidence="3" id="KW-0418">Kinase</keyword>
<sequence>MSDDLLAPGLPPPDPRSSTGSGQGTGPIGPMVAIGALLIAAFGFALFGIGYAAGWWGAASDKPDDEPPAVAKAKPDVAEAPVEPAFAGAELTPEVDPLAGPVEVERDEWELAGLEPVPEIEPRTNGRGGSGGAGSGSADGSGSSANSGAGTRWAGPRVSVTLVLKHYQRVEVKLGGRVLDLDSDKTVKIRPGGYRIELRKTVDAPWQPAGLIEIEEDHSYRVTLLDPPLAKLEIVK</sequence>
<name>A0A0C2DH89_9BACT</name>
<feature type="region of interest" description="Disordered" evidence="1">
    <location>
        <begin position="1"/>
        <end position="25"/>
    </location>
</feature>
<keyword evidence="3" id="KW-0808">Transferase</keyword>
<comment type="caution">
    <text evidence="3">The sequence shown here is derived from an EMBL/GenBank/DDBJ whole genome shotgun (WGS) entry which is preliminary data.</text>
</comment>
<gene>
    <name evidence="3" type="ORF">DB30_05956</name>
</gene>
<evidence type="ECO:0000313" key="4">
    <source>
        <dbReference type="Proteomes" id="UP000031599"/>
    </source>
</evidence>
<dbReference type="Proteomes" id="UP000031599">
    <property type="component" value="Unassembled WGS sequence"/>
</dbReference>
<dbReference type="AlphaFoldDB" id="A0A0C2DH89"/>
<organism evidence="3 4">
    <name type="scientific">Enhygromyxa salina</name>
    <dbReference type="NCBI Taxonomy" id="215803"/>
    <lineage>
        <taxon>Bacteria</taxon>
        <taxon>Pseudomonadati</taxon>
        <taxon>Myxococcota</taxon>
        <taxon>Polyangia</taxon>
        <taxon>Nannocystales</taxon>
        <taxon>Nannocystaceae</taxon>
        <taxon>Enhygromyxa</taxon>
    </lineage>
</organism>
<evidence type="ECO:0000256" key="2">
    <source>
        <dbReference type="SAM" id="Phobius"/>
    </source>
</evidence>
<proteinExistence type="predicted"/>
<keyword evidence="2" id="KW-1133">Transmembrane helix</keyword>
<accession>A0A0C2DH89</accession>
<evidence type="ECO:0000313" key="3">
    <source>
        <dbReference type="EMBL" id="KIG19052.1"/>
    </source>
</evidence>
<keyword evidence="3" id="KW-0723">Serine/threonine-protein kinase</keyword>
<dbReference type="EMBL" id="JMCC02000006">
    <property type="protein sequence ID" value="KIG19052.1"/>
    <property type="molecule type" value="Genomic_DNA"/>
</dbReference>